<proteinExistence type="predicted"/>
<accession>A0A6J1RDD0</accession>
<gene>
    <name evidence="3" type="primary">LOC112466791</name>
</gene>
<feature type="region of interest" description="Disordered" evidence="1">
    <location>
        <begin position="48"/>
        <end position="141"/>
    </location>
</feature>
<feature type="compositionally biased region" description="Basic and acidic residues" evidence="1">
    <location>
        <begin position="68"/>
        <end position="79"/>
    </location>
</feature>
<dbReference type="GeneID" id="112466791"/>
<feature type="non-terminal residue" evidence="3">
    <location>
        <position position="1"/>
    </location>
</feature>
<protein>
    <submittedName>
        <fullName evidence="3">Nacrein-like protein C1</fullName>
    </submittedName>
</protein>
<evidence type="ECO:0000313" key="2">
    <source>
        <dbReference type="Proteomes" id="UP000504618"/>
    </source>
</evidence>
<evidence type="ECO:0000256" key="1">
    <source>
        <dbReference type="SAM" id="MobiDB-lite"/>
    </source>
</evidence>
<dbReference type="Proteomes" id="UP000504618">
    <property type="component" value="Unplaced"/>
</dbReference>
<name>A0A6J1RDD0_9HYME</name>
<dbReference type="RefSeq" id="XP_024890886.1">
    <property type="nucleotide sequence ID" value="XM_025035118.1"/>
</dbReference>
<organism evidence="2 3">
    <name type="scientific">Temnothorax curvispinosus</name>
    <dbReference type="NCBI Taxonomy" id="300111"/>
    <lineage>
        <taxon>Eukaryota</taxon>
        <taxon>Metazoa</taxon>
        <taxon>Ecdysozoa</taxon>
        <taxon>Arthropoda</taxon>
        <taxon>Hexapoda</taxon>
        <taxon>Insecta</taxon>
        <taxon>Pterygota</taxon>
        <taxon>Neoptera</taxon>
        <taxon>Endopterygota</taxon>
        <taxon>Hymenoptera</taxon>
        <taxon>Apocrita</taxon>
        <taxon>Aculeata</taxon>
        <taxon>Formicoidea</taxon>
        <taxon>Formicidae</taxon>
        <taxon>Myrmicinae</taxon>
        <taxon>Temnothorax</taxon>
    </lineage>
</organism>
<sequence length="141" mass="14434">TEASYCILLTLERTNQIKYYATDTTIERQRTGSSDAADHQSQAACCTTPYGIDKKKRDGLNGDVDDGLNDHPGSDDDRNGPGGPGGDDGSDGPSGPNGDDGLGGPGDDDSFRGDNGLDGPGGDDGSGDPDGDDGDRANRIN</sequence>
<reference evidence="3" key="1">
    <citation type="submission" date="2025-08" db="UniProtKB">
        <authorList>
            <consortium name="RefSeq"/>
        </authorList>
    </citation>
    <scope>IDENTIFICATION</scope>
    <source>
        <tissue evidence="3">Whole body</tissue>
    </source>
</reference>
<evidence type="ECO:0000313" key="3">
    <source>
        <dbReference type="RefSeq" id="XP_024890886.1"/>
    </source>
</evidence>
<feature type="non-terminal residue" evidence="3">
    <location>
        <position position="141"/>
    </location>
</feature>
<keyword evidence="2" id="KW-1185">Reference proteome</keyword>
<dbReference type="AlphaFoldDB" id="A0A6J1RDD0"/>